<feature type="transmembrane region" description="Helical" evidence="1">
    <location>
        <begin position="170"/>
        <end position="194"/>
    </location>
</feature>
<keyword evidence="1" id="KW-1133">Transmembrane helix</keyword>
<dbReference type="Proteomes" id="UP001519064">
    <property type="component" value="Unassembled WGS sequence"/>
</dbReference>
<organism evidence="2 3">
    <name type="scientific">Streptomyces oryzae</name>
    <dbReference type="NCBI Taxonomy" id="1434886"/>
    <lineage>
        <taxon>Bacteria</taxon>
        <taxon>Bacillati</taxon>
        <taxon>Actinomycetota</taxon>
        <taxon>Actinomycetes</taxon>
        <taxon>Kitasatosporales</taxon>
        <taxon>Streptomycetaceae</taxon>
        <taxon>Streptomyces</taxon>
    </lineage>
</organism>
<keyword evidence="1" id="KW-0812">Transmembrane</keyword>
<comment type="caution">
    <text evidence="2">The sequence shown here is derived from an EMBL/GenBank/DDBJ whole genome shotgun (WGS) entry which is preliminary data.</text>
</comment>
<proteinExistence type="predicted"/>
<feature type="transmembrane region" description="Helical" evidence="1">
    <location>
        <begin position="62"/>
        <end position="81"/>
    </location>
</feature>
<reference evidence="2 3" key="1">
    <citation type="submission" date="2020-11" db="EMBL/GenBank/DDBJ databases">
        <title>Streptomyces spirodelae sp. nov., isolated from duckweed.</title>
        <authorList>
            <person name="Saimee Y."/>
            <person name="Duangmal K."/>
        </authorList>
    </citation>
    <scope>NUCLEOTIDE SEQUENCE [LARGE SCALE GENOMIC DNA]</scope>
    <source>
        <strain evidence="2 3">S16-07</strain>
    </source>
</reference>
<feature type="transmembrane region" description="Helical" evidence="1">
    <location>
        <begin position="138"/>
        <end position="158"/>
    </location>
</feature>
<keyword evidence="3" id="KW-1185">Reference proteome</keyword>
<dbReference type="EMBL" id="JADKMA010000045">
    <property type="protein sequence ID" value="MBO8192281.1"/>
    <property type="molecule type" value="Genomic_DNA"/>
</dbReference>
<dbReference type="RefSeq" id="WP_209239373.1">
    <property type="nucleotide sequence ID" value="NZ_JADKMA010000045.1"/>
</dbReference>
<gene>
    <name evidence="2" type="ORF">ITI46_11470</name>
</gene>
<feature type="transmembrane region" description="Helical" evidence="1">
    <location>
        <begin position="93"/>
        <end position="117"/>
    </location>
</feature>
<feature type="transmembrane region" description="Helical" evidence="1">
    <location>
        <begin position="26"/>
        <end position="50"/>
    </location>
</feature>
<accession>A0ABS3XA70</accession>
<evidence type="ECO:0000256" key="1">
    <source>
        <dbReference type="SAM" id="Phobius"/>
    </source>
</evidence>
<name>A0ABS3XA70_9ACTN</name>
<evidence type="ECO:0000313" key="3">
    <source>
        <dbReference type="Proteomes" id="UP001519064"/>
    </source>
</evidence>
<sequence length="199" mass="19741">MGRDATAVARMIAQAAPDGAPGTLHWWLLVGGSAGTVLTLVLSSACYRAFCRRGAPGLESAGFFAGVLGYVAVFVAFWGAVEIVDGAPSGPPAGTGAFLLLLAVTLGIGALLMAALIASRTARPPPQDRELEPVPETLIGLVVVADLVVAVLAALGAAGVLHLNLVKTVAWAYVGGGLGVVGALVLGALVWAVAGVAGP</sequence>
<keyword evidence="1" id="KW-0472">Membrane</keyword>
<protein>
    <submittedName>
        <fullName evidence="2">Uncharacterized protein</fullName>
    </submittedName>
</protein>
<evidence type="ECO:0000313" key="2">
    <source>
        <dbReference type="EMBL" id="MBO8192281.1"/>
    </source>
</evidence>